<dbReference type="PROSITE" id="PS00486">
    <property type="entry name" value="DNA_MISMATCH_REPAIR_2"/>
    <property type="match status" value="1"/>
</dbReference>
<evidence type="ECO:0000256" key="8">
    <source>
        <dbReference type="ARBA" id="ARBA00023204"/>
    </source>
</evidence>
<dbReference type="Pfam" id="PF05188">
    <property type="entry name" value="MutS_II"/>
    <property type="match status" value="1"/>
</dbReference>
<dbReference type="InterPro" id="IPR027417">
    <property type="entry name" value="P-loop_NTPase"/>
</dbReference>
<dbReference type="GO" id="GO:0030983">
    <property type="term" value="F:mismatched DNA binding"/>
    <property type="evidence" value="ECO:0007669"/>
    <property type="project" value="UniProtKB-UniRule"/>
</dbReference>
<dbReference type="InterPro" id="IPR016151">
    <property type="entry name" value="DNA_mismatch_repair_MutS_N"/>
</dbReference>
<dbReference type="InterPro" id="IPR007695">
    <property type="entry name" value="DNA_mismatch_repair_MutS-lik_N"/>
</dbReference>
<dbReference type="Pfam" id="PF01624">
    <property type="entry name" value="MutS_I"/>
    <property type="match status" value="1"/>
</dbReference>
<dbReference type="GO" id="GO:0005524">
    <property type="term" value="F:ATP binding"/>
    <property type="evidence" value="ECO:0007669"/>
    <property type="project" value="UniProtKB-UniRule"/>
</dbReference>
<feature type="region of interest" description="Disordered" evidence="14">
    <location>
        <begin position="122"/>
        <end position="288"/>
    </location>
</feature>
<sequence>MGSQRSPSLSQAPLSSQLQKKQSSISSFFSAKPAAPSKPTPQRPQVRRNSPSTLKPESLQRSRTVEDNGLFLSDEEQGGAEEEGTLRRALDEAVDEEPLAKRTFNAADFELPDPKRLRRAVDLESKELQAAGSGVSRRPSYHDDGGSEGEAGVANEVADVFKMPSTVVAAGRKSDDARAKTTGRTSKYMFSSSPAPSGGAQEQGEQDDEEDAEEVKRTKERLHQKFVKRLKDPGSIRRGPFIEEDAADVDEGGDVEDEAEAEPEPPPKVAKGRKGATASKKGGSKSRLTPLEQQVLEIKRKHSDTLLVVEVGYKFRFFGEDARHAARELSIVCIPGKYRFDEHPSEAHLDRFASASIPVHRLHVHVKRLVSAGHKVGVVRQLETAALKAVGDNRNKAFERGLTNLYTKGTYIDDAEGLDGPFAAPEGGAHATGHLLCLTETRPRGWGSDEKVQIGLIAVQPSTGDIIYDDFEDGWMRSELETRLLHISPCEFLIVGEVSKATEKLVQHLSGSKTNVFGDKARVERVQKGKTMAAEAYSHITKFYAEKLSEGHAPSGSQVESSQESGGTLLDKAHKLSENATICLSAMITHLTEYGLQHVFDLTKYFQSFSARSHMLLNGNALTSLEVYRNGTDYGERGSLFWTLDRTQTRFGRRLLRRWVGRPLLDVLKLEERRDAVEELKDASGKQMADVDRIRHLLGKVRGDLEKSLIRIYYGKCTRPELLGVLQALQMIAQEYSHISSASEAGFRSDMLNEAIASLPRIGEDVVKYLDRINTEAAKGDDKFYFFRDEHEAEDITDHKVAITAIEHDLEEFRAVAAEKLKKKKVEYVTVAGIDYLIELENTQLKNLPASWIKVSGTKKMSRYHAPEVLRLVKERDQNKEALAAACDVAFKSLLSEIGSKYEAFRDCIQSLATLDCLLSLAEVANQPGYTKPKFGKETGIRVTSGRHPMVEQLLLDAFVPNDVDLSTSSSRALLITGPNMGGKSSYVRSVALIAIMAQVGSYVPAESVEMGLLDAVFTRMGAFDNMMKGESTFMVELSETSDILKQASPRSLVIMDELGRGTSTHDGVAIAEAVLRYLVEGNRGLVLFITHYQSLSRISSQLPGVKNVHMRFEEREADGDSEVTFLYEVGEGVAHRSYGLNVARLAGLPTSLLNKAREQSAVMEVEEKRRRLVCLGKAVKGLVEGSAYGEVAERVLEGIDLL</sequence>
<evidence type="ECO:0000256" key="13">
    <source>
        <dbReference type="RuleBase" id="RU003756"/>
    </source>
</evidence>
<comment type="subcellular location">
    <subcellularLocation>
        <location evidence="1">Nucleus</location>
    </subcellularLocation>
</comment>
<keyword evidence="17" id="KW-1185">Reference proteome</keyword>
<dbReference type="GO" id="GO:0006298">
    <property type="term" value="P:mismatch repair"/>
    <property type="evidence" value="ECO:0007669"/>
    <property type="project" value="InterPro"/>
</dbReference>
<dbReference type="GO" id="GO:0006312">
    <property type="term" value="P:mitotic recombination"/>
    <property type="evidence" value="ECO:0007669"/>
    <property type="project" value="TreeGrafter"/>
</dbReference>
<dbReference type="FunFam" id="1.10.1420.10:FF:000004">
    <property type="entry name" value="DNA mismatch repair protein Msh3"/>
    <property type="match status" value="1"/>
</dbReference>
<dbReference type="EMBL" id="RIBY02000324">
    <property type="protein sequence ID" value="KAH9844504.1"/>
    <property type="molecule type" value="Genomic_DNA"/>
</dbReference>
<dbReference type="FunFam" id="3.30.420.110:FF:000008">
    <property type="entry name" value="DNA mismatch repair protein"/>
    <property type="match status" value="1"/>
</dbReference>
<evidence type="ECO:0000256" key="10">
    <source>
        <dbReference type="ARBA" id="ARBA00025902"/>
    </source>
</evidence>
<evidence type="ECO:0000313" key="16">
    <source>
        <dbReference type="EMBL" id="KAH9844504.1"/>
    </source>
</evidence>
<evidence type="ECO:0000256" key="4">
    <source>
        <dbReference type="ARBA" id="ARBA00022741"/>
    </source>
</evidence>
<feature type="domain" description="DNA mismatch repair proteins mutS family" evidence="15">
    <location>
        <begin position="1052"/>
        <end position="1068"/>
    </location>
</feature>
<evidence type="ECO:0000256" key="5">
    <source>
        <dbReference type="ARBA" id="ARBA00022763"/>
    </source>
</evidence>
<dbReference type="PANTHER" id="PTHR11361">
    <property type="entry name" value="DNA MISMATCH REPAIR PROTEIN MUTS FAMILY MEMBER"/>
    <property type="match status" value="1"/>
</dbReference>
<evidence type="ECO:0000256" key="3">
    <source>
        <dbReference type="ARBA" id="ARBA00022151"/>
    </source>
</evidence>
<comment type="similarity">
    <text evidence="2">Belongs to the DNA mismatch repair MutS family. MSH3 subfamily.</text>
</comment>
<accession>A0A9W7W5Y8</accession>
<dbReference type="FunFam" id="3.40.1170.10:FF:000006">
    <property type="entry name" value="DNA mismatch repair protein"/>
    <property type="match status" value="1"/>
</dbReference>
<evidence type="ECO:0000256" key="6">
    <source>
        <dbReference type="ARBA" id="ARBA00022840"/>
    </source>
</evidence>
<feature type="compositionally biased region" description="Acidic residues" evidence="14">
    <location>
        <begin position="73"/>
        <end position="83"/>
    </location>
</feature>
<protein>
    <recommendedName>
        <fullName evidence="3 12">DNA mismatch repair protein MSH3</fullName>
    </recommendedName>
    <alternativeName>
        <fullName evidence="3 12">DNA mismatch repair protein MSH3</fullName>
    </alternativeName>
    <alternativeName>
        <fullName evidence="11">MutS protein homolog 3</fullName>
    </alternativeName>
</protein>
<keyword evidence="5 13" id="KW-0227">DNA damage</keyword>
<dbReference type="InterPro" id="IPR007696">
    <property type="entry name" value="DNA_mismatch_repair_MutS_core"/>
</dbReference>
<dbReference type="Pfam" id="PF00488">
    <property type="entry name" value="MutS_V"/>
    <property type="match status" value="1"/>
</dbReference>
<organism evidence="16 17">
    <name type="scientific">Teratosphaeria destructans</name>
    <dbReference type="NCBI Taxonomy" id="418781"/>
    <lineage>
        <taxon>Eukaryota</taxon>
        <taxon>Fungi</taxon>
        <taxon>Dikarya</taxon>
        <taxon>Ascomycota</taxon>
        <taxon>Pezizomycotina</taxon>
        <taxon>Dothideomycetes</taxon>
        <taxon>Dothideomycetidae</taxon>
        <taxon>Mycosphaerellales</taxon>
        <taxon>Teratosphaeriaceae</taxon>
        <taxon>Teratosphaeria</taxon>
    </lineage>
</organism>
<dbReference type="InterPro" id="IPR000432">
    <property type="entry name" value="DNA_mismatch_repair_MutS_C"/>
</dbReference>
<dbReference type="SUPFAM" id="SSF48334">
    <property type="entry name" value="DNA repair protein MutS, domain III"/>
    <property type="match status" value="1"/>
</dbReference>
<dbReference type="Gene3D" id="3.40.50.300">
    <property type="entry name" value="P-loop containing nucleotide triphosphate hydrolases"/>
    <property type="match status" value="1"/>
</dbReference>
<dbReference type="SUPFAM" id="SSF55271">
    <property type="entry name" value="DNA repair protein MutS, domain I"/>
    <property type="match status" value="1"/>
</dbReference>
<feature type="compositionally biased region" description="Polar residues" evidence="14">
    <location>
        <begin position="47"/>
        <end position="57"/>
    </location>
</feature>
<evidence type="ECO:0000256" key="11">
    <source>
        <dbReference type="ARBA" id="ARBA00029792"/>
    </source>
</evidence>
<gene>
    <name evidence="16" type="ORF">Tdes44962_MAKER07328</name>
</gene>
<dbReference type="InterPro" id="IPR036678">
    <property type="entry name" value="MutS_con_dom_sf"/>
</dbReference>
<dbReference type="Proteomes" id="UP001138500">
    <property type="component" value="Unassembled WGS sequence"/>
</dbReference>
<dbReference type="SMART" id="SM00534">
    <property type="entry name" value="MUTSac"/>
    <property type="match status" value="1"/>
</dbReference>
<evidence type="ECO:0000259" key="15">
    <source>
        <dbReference type="PROSITE" id="PS00486"/>
    </source>
</evidence>
<name>A0A9W7W5Y8_9PEZI</name>
<dbReference type="SMART" id="SM00533">
    <property type="entry name" value="MUTSd"/>
    <property type="match status" value="1"/>
</dbReference>
<evidence type="ECO:0000256" key="9">
    <source>
        <dbReference type="ARBA" id="ARBA00023242"/>
    </source>
</evidence>
<dbReference type="OrthoDB" id="121051at2759"/>
<dbReference type="InterPro" id="IPR045076">
    <property type="entry name" value="MutS"/>
</dbReference>
<feature type="compositionally biased region" description="Acidic residues" evidence="14">
    <location>
        <begin position="204"/>
        <end position="213"/>
    </location>
</feature>
<keyword evidence="6" id="KW-0067">ATP-binding</keyword>
<feature type="compositionally biased region" description="Polar residues" evidence="14">
    <location>
        <begin position="182"/>
        <end position="195"/>
    </location>
</feature>
<dbReference type="SUPFAM" id="SSF52540">
    <property type="entry name" value="P-loop containing nucleoside triphosphate hydrolases"/>
    <property type="match status" value="1"/>
</dbReference>
<feature type="region of interest" description="Disordered" evidence="14">
    <location>
        <begin position="1"/>
        <end position="96"/>
    </location>
</feature>
<dbReference type="GO" id="GO:0140664">
    <property type="term" value="F:ATP-dependent DNA damage sensor activity"/>
    <property type="evidence" value="ECO:0007669"/>
    <property type="project" value="InterPro"/>
</dbReference>
<dbReference type="Pfam" id="PF05192">
    <property type="entry name" value="MutS_III"/>
    <property type="match status" value="1"/>
</dbReference>
<reference evidence="16 17" key="2">
    <citation type="journal article" date="2021" name="Curr. Genet.">
        <title>Genetic response to nitrogen starvation in the aggressive Eucalyptus foliar pathogen Teratosphaeria destructans.</title>
        <authorList>
            <person name="Havenga M."/>
            <person name="Wingfield B.D."/>
            <person name="Wingfield M.J."/>
            <person name="Dreyer L.L."/>
            <person name="Roets F."/>
            <person name="Aylward J."/>
        </authorList>
    </citation>
    <scope>NUCLEOTIDE SEQUENCE [LARGE SCALE GENOMIC DNA]</scope>
    <source>
        <strain evidence="16">CMW44962</strain>
    </source>
</reference>
<dbReference type="InterPro" id="IPR036187">
    <property type="entry name" value="DNA_mismatch_repair_MutS_sf"/>
</dbReference>
<feature type="compositionally biased region" description="Acidic residues" evidence="14">
    <location>
        <begin position="242"/>
        <end position="263"/>
    </location>
</feature>
<dbReference type="Gene3D" id="1.10.1420.10">
    <property type="match status" value="2"/>
</dbReference>
<proteinExistence type="inferred from homology"/>
<comment type="subunit">
    <text evidence="10">Heterodimer consisting of MSH2-MSH3 (MutS beta). Forms a ternary complex with MutL alpha (MLH1-PMS1).</text>
</comment>
<keyword evidence="8 13" id="KW-0234">DNA repair</keyword>
<dbReference type="Gene3D" id="3.40.1170.10">
    <property type="entry name" value="DNA repair protein MutS, domain I"/>
    <property type="match status" value="1"/>
</dbReference>
<evidence type="ECO:0000256" key="12">
    <source>
        <dbReference type="ARBA" id="ARBA00073774"/>
    </source>
</evidence>
<feature type="compositionally biased region" description="Low complexity" evidence="14">
    <location>
        <begin position="1"/>
        <end position="35"/>
    </location>
</feature>
<keyword evidence="7 13" id="KW-0238">DNA-binding</keyword>
<comment type="caution">
    <text evidence="16">The sequence shown here is derived from an EMBL/GenBank/DDBJ whole genome shotgun (WGS) entry which is preliminary data.</text>
</comment>
<evidence type="ECO:0000256" key="7">
    <source>
        <dbReference type="ARBA" id="ARBA00023125"/>
    </source>
</evidence>
<dbReference type="PANTHER" id="PTHR11361:SF122">
    <property type="entry name" value="DNA MISMATCH REPAIR PROTEIN MSH3"/>
    <property type="match status" value="1"/>
</dbReference>
<reference evidence="16 17" key="1">
    <citation type="journal article" date="2018" name="IMA Fungus">
        <title>IMA Genome-F 10: Nine draft genome sequences of Claviceps purpurea s.lat., including C. arundinis, C. humidiphila, and C. cf. spartinae, pseudomolecules for the pitch canker pathogen Fusarium circinatum, draft genome of Davidsoniella eucalypti, Grosmannia galeiformis, Quambalaria eucalypti, and Teratosphaeria destructans.</title>
        <authorList>
            <person name="Wingfield B.D."/>
            <person name="Liu M."/>
            <person name="Nguyen H.D."/>
            <person name="Lane F.A."/>
            <person name="Morgan S.W."/>
            <person name="De Vos L."/>
            <person name="Wilken P.M."/>
            <person name="Duong T.A."/>
            <person name="Aylward J."/>
            <person name="Coetzee M.P."/>
            <person name="Dadej K."/>
            <person name="De Beer Z.W."/>
            <person name="Findlay W."/>
            <person name="Havenga M."/>
            <person name="Kolarik M."/>
            <person name="Menzies J.G."/>
            <person name="Naidoo K."/>
            <person name="Pochopski O."/>
            <person name="Shoukouhi P."/>
            <person name="Santana Q.C."/>
            <person name="Seifert K.A."/>
            <person name="Soal N."/>
            <person name="Steenkamp E.T."/>
            <person name="Tatham C.T."/>
            <person name="van der Nest M.A."/>
            <person name="Wingfield M.J."/>
        </authorList>
    </citation>
    <scope>NUCLEOTIDE SEQUENCE [LARGE SCALE GENOMIC DNA]</scope>
    <source>
        <strain evidence="16">CMW44962</strain>
    </source>
</reference>
<evidence type="ECO:0000256" key="1">
    <source>
        <dbReference type="ARBA" id="ARBA00004123"/>
    </source>
</evidence>
<keyword evidence="4 13" id="KW-0547">Nucleotide-binding</keyword>
<feature type="compositionally biased region" description="Basic and acidic residues" evidence="14">
    <location>
        <begin position="214"/>
        <end position="235"/>
    </location>
</feature>
<dbReference type="GO" id="GO:0005634">
    <property type="term" value="C:nucleus"/>
    <property type="evidence" value="ECO:0007669"/>
    <property type="project" value="UniProtKB-SubCell"/>
</dbReference>
<dbReference type="InterPro" id="IPR007860">
    <property type="entry name" value="DNA_mmatch_repair_MutS_con_dom"/>
</dbReference>
<keyword evidence="9" id="KW-0539">Nucleus</keyword>
<feature type="compositionally biased region" description="Low complexity" evidence="14">
    <location>
        <begin position="275"/>
        <end position="287"/>
    </location>
</feature>
<dbReference type="Pfam" id="PF05190">
    <property type="entry name" value="MutS_IV"/>
    <property type="match status" value="1"/>
</dbReference>
<evidence type="ECO:0000313" key="17">
    <source>
        <dbReference type="Proteomes" id="UP001138500"/>
    </source>
</evidence>
<evidence type="ECO:0000256" key="14">
    <source>
        <dbReference type="SAM" id="MobiDB-lite"/>
    </source>
</evidence>
<evidence type="ECO:0000256" key="2">
    <source>
        <dbReference type="ARBA" id="ARBA00007094"/>
    </source>
</evidence>
<dbReference type="InterPro" id="IPR007861">
    <property type="entry name" value="DNA_mismatch_repair_MutS_clamp"/>
</dbReference>
<comment type="function">
    <text evidence="13">Component of the post-replicative DNA mismatch repair system (MMR).</text>
</comment>
<dbReference type="NCBIfam" id="NF003810">
    <property type="entry name" value="PRK05399.1"/>
    <property type="match status" value="1"/>
</dbReference>
<dbReference type="AlphaFoldDB" id="A0A9W7W5Y8"/>
<dbReference type="FunFam" id="3.40.50.300:FF:000870">
    <property type="entry name" value="MutS protein homolog 4"/>
    <property type="match status" value="1"/>
</dbReference>
<dbReference type="Gene3D" id="3.30.420.110">
    <property type="entry name" value="MutS, connector domain"/>
    <property type="match status" value="1"/>
</dbReference>